<feature type="domain" description="RNase H type-1" evidence="1">
    <location>
        <begin position="3"/>
        <end position="100"/>
    </location>
</feature>
<comment type="caution">
    <text evidence="2">The sequence shown here is derived from an EMBL/GenBank/DDBJ whole genome shotgun (WGS) entry which is preliminary data.</text>
</comment>
<dbReference type="InterPro" id="IPR044730">
    <property type="entry name" value="RNase_H-like_dom_plant"/>
</dbReference>
<dbReference type="SUPFAM" id="SSF53098">
    <property type="entry name" value="Ribonuclease H-like"/>
    <property type="match status" value="1"/>
</dbReference>
<name>A0A6A2Y6K6_HIBSY</name>
<dbReference type="InterPro" id="IPR036397">
    <property type="entry name" value="RNaseH_sf"/>
</dbReference>
<dbReference type="InterPro" id="IPR002156">
    <property type="entry name" value="RNaseH_domain"/>
</dbReference>
<dbReference type="Gene3D" id="3.30.420.10">
    <property type="entry name" value="Ribonuclease H-like superfamily/Ribonuclease H"/>
    <property type="match status" value="1"/>
</dbReference>
<gene>
    <name evidence="2" type="ORF">F3Y22_tig00111877pilonHSYRG00155</name>
</gene>
<reference evidence="2" key="1">
    <citation type="submission" date="2019-09" db="EMBL/GenBank/DDBJ databases">
        <title>Draft genome information of white flower Hibiscus syriacus.</title>
        <authorList>
            <person name="Kim Y.-M."/>
        </authorList>
    </citation>
    <scope>NUCLEOTIDE SEQUENCE [LARGE SCALE GENOMIC DNA]</scope>
    <source>
        <strain evidence="2">YM2019G1</strain>
    </source>
</reference>
<evidence type="ECO:0000259" key="1">
    <source>
        <dbReference type="Pfam" id="PF13456"/>
    </source>
</evidence>
<dbReference type="PANTHER" id="PTHR47723">
    <property type="entry name" value="OS05G0353850 PROTEIN"/>
    <property type="match status" value="1"/>
</dbReference>
<keyword evidence="3" id="KW-1185">Reference proteome</keyword>
<evidence type="ECO:0000313" key="3">
    <source>
        <dbReference type="Proteomes" id="UP000436088"/>
    </source>
</evidence>
<dbReference type="InterPro" id="IPR012337">
    <property type="entry name" value="RNaseH-like_sf"/>
</dbReference>
<dbReference type="Pfam" id="PF13456">
    <property type="entry name" value="RVT_3"/>
    <property type="match status" value="1"/>
</dbReference>
<evidence type="ECO:0000313" key="2">
    <source>
        <dbReference type="EMBL" id="KAE8671946.1"/>
    </source>
</evidence>
<proteinExistence type="predicted"/>
<dbReference type="GO" id="GO:0004523">
    <property type="term" value="F:RNA-DNA hybrid ribonuclease activity"/>
    <property type="evidence" value="ECO:0007669"/>
    <property type="project" value="InterPro"/>
</dbReference>
<dbReference type="CDD" id="cd06222">
    <property type="entry name" value="RNase_H_like"/>
    <property type="match status" value="1"/>
</dbReference>
<accession>A0A6A2Y6K6</accession>
<dbReference type="EMBL" id="VEPZ02001457">
    <property type="protein sequence ID" value="KAE8671946.1"/>
    <property type="molecule type" value="Genomic_DNA"/>
</dbReference>
<sequence length="133" mass="15211">MNYHGDWIVGYCRYIGYCSVLHAELWGVLDGLQTAWKYGANRVMLEMDNAEAFTMLSSPCHNHEATVVRRIRELMHMDWSIELSLICREANVAADALARYGYSSAGELSEFQHPSEALYSILQADNQAWRNYA</sequence>
<dbReference type="PANTHER" id="PTHR47723:SF19">
    <property type="entry name" value="POLYNUCLEOTIDYL TRANSFERASE, RIBONUCLEASE H-LIKE SUPERFAMILY PROTEIN"/>
    <property type="match status" value="1"/>
</dbReference>
<dbReference type="GO" id="GO:0003676">
    <property type="term" value="F:nucleic acid binding"/>
    <property type="evidence" value="ECO:0007669"/>
    <property type="project" value="InterPro"/>
</dbReference>
<dbReference type="Proteomes" id="UP000436088">
    <property type="component" value="Unassembled WGS sequence"/>
</dbReference>
<protein>
    <recommendedName>
        <fullName evidence="1">RNase H type-1 domain-containing protein</fullName>
    </recommendedName>
</protein>
<dbReference type="AlphaFoldDB" id="A0A6A2Y6K6"/>
<organism evidence="2 3">
    <name type="scientific">Hibiscus syriacus</name>
    <name type="common">Rose of Sharon</name>
    <dbReference type="NCBI Taxonomy" id="106335"/>
    <lineage>
        <taxon>Eukaryota</taxon>
        <taxon>Viridiplantae</taxon>
        <taxon>Streptophyta</taxon>
        <taxon>Embryophyta</taxon>
        <taxon>Tracheophyta</taxon>
        <taxon>Spermatophyta</taxon>
        <taxon>Magnoliopsida</taxon>
        <taxon>eudicotyledons</taxon>
        <taxon>Gunneridae</taxon>
        <taxon>Pentapetalae</taxon>
        <taxon>rosids</taxon>
        <taxon>malvids</taxon>
        <taxon>Malvales</taxon>
        <taxon>Malvaceae</taxon>
        <taxon>Malvoideae</taxon>
        <taxon>Hibiscus</taxon>
    </lineage>
</organism>
<dbReference type="InterPro" id="IPR053151">
    <property type="entry name" value="RNase_H-like"/>
</dbReference>